<evidence type="ECO:0000313" key="2">
    <source>
        <dbReference type="Proteomes" id="UP000265926"/>
    </source>
</evidence>
<sequence>MFHNDSCFFFLKVNFKKYPILNFECKISNKIRKIEYGEFYVGYSALINKNKSRIEVSILTFISFGDSP</sequence>
<gene>
    <name evidence="1" type="ORF">D1614_16705</name>
</gene>
<accession>A0A399SUM7</accession>
<dbReference type="AlphaFoldDB" id="A0A399SUM7"/>
<dbReference type="EMBL" id="QWGR01000010">
    <property type="protein sequence ID" value="RIJ47068.1"/>
    <property type="molecule type" value="Genomic_DNA"/>
</dbReference>
<comment type="caution">
    <text evidence="1">The sequence shown here is derived from an EMBL/GenBank/DDBJ whole genome shotgun (WGS) entry which is preliminary data.</text>
</comment>
<proteinExistence type="predicted"/>
<organism evidence="1 2">
    <name type="scientific">Maribellus luteus</name>
    <dbReference type="NCBI Taxonomy" id="2305463"/>
    <lineage>
        <taxon>Bacteria</taxon>
        <taxon>Pseudomonadati</taxon>
        <taxon>Bacteroidota</taxon>
        <taxon>Bacteroidia</taxon>
        <taxon>Marinilabiliales</taxon>
        <taxon>Prolixibacteraceae</taxon>
        <taxon>Maribellus</taxon>
    </lineage>
</organism>
<dbReference type="Proteomes" id="UP000265926">
    <property type="component" value="Unassembled WGS sequence"/>
</dbReference>
<keyword evidence="2" id="KW-1185">Reference proteome</keyword>
<name>A0A399SUM7_9BACT</name>
<reference evidence="1 2" key="1">
    <citation type="submission" date="2018-08" db="EMBL/GenBank/DDBJ databases">
        <title>Pallidiluteibacterium maritimus gen. nov., sp. nov., isolated from coastal sediment.</title>
        <authorList>
            <person name="Zhou L.Y."/>
        </authorList>
    </citation>
    <scope>NUCLEOTIDE SEQUENCE [LARGE SCALE GENOMIC DNA]</scope>
    <source>
        <strain evidence="1 2">XSD2</strain>
    </source>
</reference>
<evidence type="ECO:0000313" key="1">
    <source>
        <dbReference type="EMBL" id="RIJ47068.1"/>
    </source>
</evidence>
<protein>
    <submittedName>
        <fullName evidence="1">Uncharacterized protein</fullName>
    </submittedName>
</protein>